<feature type="chain" id="PRO_5037459562" evidence="2">
    <location>
        <begin position="34"/>
        <end position="239"/>
    </location>
</feature>
<feature type="signal peptide" evidence="2">
    <location>
        <begin position="1"/>
        <end position="33"/>
    </location>
</feature>
<dbReference type="PANTHER" id="PTHR43199:SF1">
    <property type="entry name" value="GLUTATHIONE HYDROLASE PROENZYME"/>
    <property type="match status" value="1"/>
</dbReference>
<evidence type="ECO:0000256" key="2">
    <source>
        <dbReference type="SAM" id="SignalP"/>
    </source>
</evidence>
<dbReference type="EMBL" id="VGIY01000010">
    <property type="protein sequence ID" value="MBM3316405.1"/>
    <property type="molecule type" value="Genomic_DNA"/>
</dbReference>
<comment type="caution">
    <text evidence="3">The sequence shown here is derived from an EMBL/GenBank/DDBJ whole genome shotgun (WGS) entry which is preliminary data.</text>
</comment>
<sequence>MARRRSPAPRLRCLALGGVLGGALVAAAGPARAVSPPPLLCAGGMVVSESPEASRVGAEILLRGGNAVDAAVAVHFALAVAYPQAGNLGGGGFMLVRMADGTAEAIDFREVAPGAAARDLFLRADGTPDPQLSTVTHLAAAVPGSVAGMGMAHERHATRTWSELLAPAQELAARGFALDAYTAGHLAAHRARLEAHPASRRVLLNEGRLWAEGDTLRQPDLAATLSRIARFGPREFYEG</sequence>
<dbReference type="InterPro" id="IPR029055">
    <property type="entry name" value="Ntn_hydrolases_N"/>
</dbReference>
<protein>
    <submittedName>
        <fullName evidence="3">Gamma-glutamyltransferase</fullName>
    </submittedName>
</protein>
<dbReference type="Pfam" id="PF01019">
    <property type="entry name" value="G_glu_transpept"/>
    <property type="match status" value="1"/>
</dbReference>
<dbReference type="AlphaFoldDB" id="A0A937X761"/>
<dbReference type="Proteomes" id="UP000748308">
    <property type="component" value="Unassembled WGS sequence"/>
</dbReference>
<dbReference type="InterPro" id="IPR051792">
    <property type="entry name" value="GGT_bact"/>
</dbReference>
<keyword evidence="2" id="KW-0732">Signal</keyword>
<evidence type="ECO:0000256" key="1">
    <source>
        <dbReference type="ARBA" id="ARBA00009381"/>
    </source>
</evidence>
<feature type="non-terminal residue" evidence="3">
    <location>
        <position position="239"/>
    </location>
</feature>
<organism evidence="3 4">
    <name type="scientific">Eiseniibacteriota bacterium</name>
    <dbReference type="NCBI Taxonomy" id="2212470"/>
    <lineage>
        <taxon>Bacteria</taxon>
        <taxon>Candidatus Eiseniibacteriota</taxon>
    </lineage>
</organism>
<proteinExistence type="inferred from homology"/>
<dbReference type="PRINTS" id="PR01210">
    <property type="entry name" value="GGTRANSPTASE"/>
</dbReference>
<comment type="similarity">
    <text evidence="1">Belongs to the gamma-glutamyltransferase family.</text>
</comment>
<evidence type="ECO:0000313" key="4">
    <source>
        <dbReference type="Proteomes" id="UP000748308"/>
    </source>
</evidence>
<dbReference type="PANTHER" id="PTHR43199">
    <property type="entry name" value="GLUTATHIONE HYDROLASE"/>
    <property type="match status" value="1"/>
</dbReference>
<dbReference type="SUPFAM" id="SSF56235">
    <property type="entry name" value="N-terminal nucleophile aminohydrolases (Ntn hydrolases)"/>
    <property type="match status" value="1"/>
</dbReference>
<name>A0A937X761_UNCEI</name>
<evidence type="ECO:0000313" key="3">
    <source>
        <dbReference type="EMBL" id="MBM3316405.1"/>
    </source>
</evidence>
<gene>
    <name evidence="3" type="ORF">FJY75_00995</name>
</gene>
<accession>A0A937X761</accession>
<reference evidence="3" key="1">
    <citation type="submission" date="2019-03" db="EMBL/GenBank/DDBJ databases">
        <title>Lake Tanganyika Metagenome-Assembled Genomes (MAGs).</title>
        <authorList>
            <person name="Tran P."/>
        </authorList>
    </citation>
    <scope>NUCLEOTIDE SEQUENCE</scope>
    <source>
        <strain evidence="3">M_DeepCast_400m_m2_100</strain>
    </source>
</reference>